<evidence type="ECO:0000313" key="12">
    <source>
        <dbReference type="Proteomes" id="UP000199019"/>
    </source>
</evidence>
<keyword evidence="12" id="KW-1185">Reference proteome</keyword>
<dbReference type="Gene3D" id="6.10.250.690">
    <property type="match status" value="1"/>
</dbReference>
<dbReference type="FunFam" id="3.40.50.2300:FF:000001">
    <property type="entry name" value="DNA-binding response regulator PhoB"/>
    <property type="match status" value="1"/>
</dbReference>
<proteinExistence type="predicted"/>
<dbReference type="InterPro" id="IPR001867">
    <property type="entry name" value="OmpR/PhoB-type_DNA-bd"/>
</dbReference>
<dbReference type="GO" id="GO:0006355">
    <property type="term" value="P:regulation of DNA-templated transcription"/>
    <property type="evidence" value="ECO:0007669"/>
    <property type="project" value="InterPro"/>
</dbReference>
<dbReference type="Gene3D" id="1.10.10.10">
    <property type="entry name" value="Winged helix-like DNA-binding domain superfamily/Winged helix DNA-binding domain"/>
    <property type="match status" value="1"/>
</dbReference>
<keyword evidence="4 7" id="KW-0238">DNA-binding</keyword>
<evidence type="ECO:0000259" key="9">
    <source>
        <dbReference type="PROSITE" id="PS50110"/>
    </source>
</evidence>
<dbReference type="PANTHER" id="PTHR48111:SF4">
    <property type="entry name" value="DNA-BINDING DUAL TRANSCRIPTIONAL REGULATOR OMPR"/>
    <property type="match status" value="1"/>
</dbReference>
<feature type="domain" description="OmpR/PhoB-type" evidence="10">
    <location>
        <begin position="145"/>
        <end position="243"/>
    </location>
</feature>
<dbReference type="SMART" id="SM00448">
    <property type="entry name" value="REC"/>
    <property type="match status" value="1"/>
</dbReference>
<dbReference type="Proteomes" id="UP000199019">
    <property type="component" value="Unassembled WGS sequence"/>
</dbReference>
<keyword evidence="3" id="KW-0805">Transcription regulation</keyword>
<dbReference type="CDD" id="cd00383">
    <property type="entry name" value="trans_reg_C"/>
    <property type="match status" value="1"/>
</dbReference>
<dbReference type="InterPro" id="IPR016032">
    <property type="entry name" value="Sig_transdc_resp-reg_C-effctor"/>
</dbReference>
<dbReference type="InterPro" id="IPR036388">
    <property type="entry name" value="WH-like_DNA-bd_sf"/>
</dbReference>
<dbReference type="EMBL" id="FOHB01000007">
    <property type="protein sequence ID" value="SES42260.1"/>
    <property type="molecule type" value="Genomic_DNA"/>
</dbReference>
<dbReference type="GO" id="GO:0000156">
    <property type="term" value="F:phosphorelay response regulator activity"/>
    <property type="evidence" value="ECO:0007669"/>
    <property type="project" value="TreeGrafter"/>
</dbReference>
<accession>A0A1H9X7Z3</accession>
<organism evidence="11 12">
    <name type="scientific">Pedococcus cremeus</name>
    <dbReference type="NCBI Taxonomy" id="587636"/>
    <lineage>
        <taxon>Bacteria</taxon>
        <taxon>Bacillati</taxon>
        <taxon>Actinomycetota</taxon>
        <taxon>Actinomycetes</taxon>
        <taxon>Micrococcales</taxon>
        <taxon>Intrasporangiaceae</taxon>
        <taxon>Pedococcus</taxon>
    </lineage>
</organism>
<feature type="region of interest" description="Disordered" evidence="8">
    <location>
        <begin position="246"/>
        <end position="278"/>
    </location>
</feature>
<dbReference type="SMART" id="SM00862">
    <property type="entry name" value="Trans_reg_C"/>
    <property type="match status" value="1"/>
</dbReference>
<dbReference type="FunFam" id="1.10.10.10:FF:000018">
    <property type="entry name" value="DNA-binding response regulator ResD"/>
    <property type="match status" value="1"/>
</dbReference>
<feature type="domain" description="Response regulatory" evidence="9">
    <location>
        <begin position="12"/>
        <end position="126"/>
    </location>
</feature>
<reference evidence="12" key="1">
    <citation type="submission" date="2016-10" db="EMBL/GenBank/DDBJ databases">
        <authorList>
            <person name="Varghese N."/>
            <person name="Submissions S."/>
        </authorList>
    </citation>
    <scope>NUCLEOTIDE SEQUENCE [LARGE SCALE GENOMIC DNA]</scope>
    <source>
        <strain evidence="12">CGMCC 1.6963</strain>
    </source>
</reference>
<keyword evidence="1 6" id="KW-0597">Phosphoprotein</keyword>
<evidence type="ECO:0000256" key="4">
    <source>
        <dbReference type="ARBA" id="ARBA00023125"/>
    </source>
</evidence>
<dbReference type="InterPro" id="IPR001789">
    <property type="entry name" value="Sig_transdc_resp-reg_receiver"/>
</dbReference>
<evidence type="ECO:0000256" key="6">
    <source>
        <dbReference type="PROSITE-ProRule" id="PRU00169"/>
    </source>
</evidence>
<dbReference type="AlphaFoldDB" id="A0A1H9X7Z3"/>
<dbReference type="InterPro" id="IPR039420">
    <property type="entry name" value="WalR-like"/>
</dbReference>
<dbReference type="CDD" id="cd17574">
    <property type="entry name" value="REC_OmpR"/>
    <property type="match status" value="1"/>
</dbReference>
<evidence type="ECO:0000256" key="3">
    <source>
        <dbReference type="ARBA" id="ARBA00023015"/>
    </source>
</evidence>
<dbReference type="PROSITE" id="PS51755">
    <property type="entry name" value="OMPR_PHOB"/>
    <property type="match status" value="1"/>
</dbReference>
<dbReference type="GO" id="GO:0000976">
    <property type="term" value="F:transcription cis-regulatory region binding"/>
    <property type="evidence" value="ECO:0007669"/>
    <property type="project" value="TreeGrafter"/>
</dbReference>
<feature type="compositionally biased region" description="Low complexity" evidence="8">
    <location>
        <begin position="246"/>
        <end position="257"/>
    </location>
</feature>
<feature type="DNA-binding region" description="OmpR/PhoB-type" evidence="7">
    <location>
        <begin position="145"/>
        <end position="243"/>
    </location>
</feature>
<dbReference type="Pfam" id="PF00072">
    <property type="entry name" value="Response_reg"/>
    <property type="match status" value="1"/>
</dbReference>
<dbReference type="STRING" id="587636.SAMN05216199_3481"/>
<evidence type="ECO:0000256" key="5">
    <source>
        <dbReference type="ARBA" id="ARBA00023163"/>
    </source>
</evidence>
<dbReference type="Pfam" id="PF00486">
    <property type="entry name" value="Trans_reg_C"/>
    <property type="match status" value="1"/>
</dbReference>
<keyword evidence="2" id="KW-0902">Two-component regulatory system</keyword>
<feature type="modified residue" description="4-aspartylphosphate" evidence="6">
    <location>
        <position position="61"/>
    </location>
</feature>
<keyword evidence="5" id="KW-0804">Transcription</keyword>
<dbReference type="GO" id="GO:0032993">
    <property type="term" value="C:protein-DNA complex"/>
    <property type="evidence" value="ECO:0007669"/>
    <property type="project" value="TreeGrafter"/>
</dbReference>
<dbReference type="Gene3D" id="3.40.50.2300">
    <property type="match status" value="1"/>
</dbReference>
<dbReference type="PANTHER" id="PTHR48111">
    <property type="entry name" value="REGULATOR OF RPOS"/>
    <property type="match status" value="1"/>
</dbReference>
<evidence type="ECO:0000256" key="2">
    <source>
        <dbReference type="ARBA" id="ARBA00023012"/>
    </source>
</evidence>
<dbReference type="GO" id="GO:0005829">
    <property type="term" value="C:cytosol"/>
    <property type="evidence" value="ECO:0007669"/>
    <property type="project" value="TreeGrafter"/>
</dbReference>
<evidence type="ECO:0000259" key="10">
    <source>
        <dbReference type="PROSITE" id="PS51755"/>
    </source>
</evidence>
<dbReference type="SUPFAM" id="SSF52172">
    <property type="entry name" value="CheY-like"/>
    <property type="match status" value="1"/>
</dbReference>
<dbReference type="InterPro" id="IPR011006">
    <property type="entry name" value="CheY-like_superfamily"/>
</dbReference>
<evidence type="ECO:0000256" key="1">
    <source>
        <dbReference type="ARBA" id="ARBA00022553"/>
    </source>
</evidence>
<evidence type="ECO:0000256" key="8">
    <source>
        <dbReference type="SAM" id="MobiDB-lite"/>
    </source>
</evidence>
<dbReference type="PROSITE" id="PS50110">
    <property type="entry name" value="RESPONSE_REGULATORY"/>
    <property type="match status" value="1"/>
</dbReference>
<dbReference type="SUPFAM" id="SSF46894">
    <property type="entry name" value="C-terminal effector domain of the bipartite response regulators"/>
    <property type="match status" value="1"/>
</dbReference>
<evidence type="ECO:0000313" key="11">
    <source>
        <dbReference type="EMBL" id="SES42260.1"/>
    </source>
</evidence>
<gene>
    <name evidence="11" type="ORF">SAMN05216199_3481</name>
</gene>
<protein>
    <submittedName>
        <fullName evidence="11">DNA-binding response regulator, OmpR family, contains REC and winged-helix (WHTH) domain</fullName>
    </submittedName>
</protein>
<sequence>MRLPTYPEQVARVLVIDDDATVSEVVVAYLEAAGLEARRAGDGPSGLAAAAAEPPDAVVLDLMLPGIDGLEVCRRLRLERPDLPVVMLTARGEEEDRVLGLEVGADDYVTKPFSPRELVLRLQSVLRRTMRPAAGLAPSPVPPAGAGLADGDLLLDRLAHRATLGGRELSLTTREFELLAWLLAHPGQAFAREELMRSVWGWEYGDQSTVTVHVRRLREKVEADPSTPTRLVTVFGVGYRWDPVSSPDAAASADAVPSPDPAAPSPDSADSAESPHSP</sequence>
<evidence type="ECO:0000256" key="7">
    <source>
        <dbReference type="PROSITE-ProRule" id="PRU01091"/>
    </source>
</evidence>
<dbReference type="OrthoDB" id="9812490at2"/>
<dbReference type="RefSeq" id="WP_091761103.1">
    <property type="nucleotide sequence ID" value="NZ_FOHB01000007.1"/>
</dbReference>
<name>A0A1H9X7Z3_9MICO</name>
<feature type="compositionally biased region" description="Low complexity" evidence="8">
    <location>
        <begin position="265"/>
        <end position="278"/>
    </location>
</feature>